<proteinExistence type="predicted"/>
<keyword evidence="2" id="KW-1185">Reference proteome</keyword>
<evidence type="ECO:0000313" key="2">
    <source>
        <dbReference type="Proteomes" id="UP000669179"/>
    </source>
</evidence>
<accession>A0A939PI47</accession>
<dbReference type="SUPFAM" id="SSF56524">
    <property type="entry name" value="Oxidoreductase molybdopterin-binding domain"/>
    <property type="match status" value="1"/>
</dbReference>
<protein>
    <recommendedName>
        <fullName evidence="3">Molybdopterin-dependent oxidoreductase</fullName>
    </recommendedName>
</protein>
<gene>
    <name evidence="1" type="ORF">J4573_17825</name>
</gene>
<sequence>MVRLGGEVLAPCRLGMNELRALPQHEREITFTCRKSGARRHRFSGPLLLEVLSLAGPLFIPGERKDRLRFLISLQAADGHRVILSWAEIDPEFANRPVLLGVSRDGTGLDGEGPQLVMPDDVCGARNLSGVTDLRVFSALDKRS</sequence>
<evidence type="ECO:0008006" key="3">
    <source>
        <dbReference type="Google" id="ProtNLM"/>
    </source>
</evidence>
<comment type="caution">
    <text evidence="1">The sequence shown here is derived from an EMBL/GenBank/DDBJ whole genome shotgun (WGS) entry which is preliminary data.</text>
</comment>
<dbReference type="InterPro" id="IPR036374">
    <property type="entry name" value="OxRdtase_Mopterin-bd_sf"/>
</dbReference>
<reference evidence="1" key="1">
    <citation type="submission" date="2021-03" db="EMBL/GenBank/DDBJ databases">
        <authorList>
            <person name="Kanchanasin P."/>
            <person name="Saeng-In P."/>
            <person name="Phongsopitanun W."/>
            <person name="Yuki M."/>
            <person name="Kudo T."/>
            <person name="Ohkuma M."/>
            <person name="Tanasupawat S."/>
        </authorList>
    </citation>
    <scope>NUCLEOTIDE SEQUENCE</scope>
    <source>
        <strain evidence="1">GKU 128</strain>
    </source>
</reference>
<name>A0A939PI47_9ACTN</name>
<evidence type="ECO:0000313" key="1">
    <source>
        <dbReference type="EMBL" id="MBO2448966.1"/>
    </source>
</evidence>
<dbReference type="AlphaFoldDB" id="A0A939PI47"/>
<dbReference type="EMBL" id="JAGEOJ010000007">
    <property type="protein sequence ID" value="MBO2448966.1"/>
    <property type="molecule type" value="Genomic_DNA"/>
</dbReference>
<dbReference type="Gene3D" id="3.90.420.10">
    <property type="entry name" value="Oxidoreductase, molybdopterin-binding domain"/>
    <property type="match status" value="1"/>
</dbReference>
<organism evidence="1 2">
    <name type="scientific">Actinomadura barringtoniae</name>
    <dbReference type="NCBI Taxonomy" id="1427535"/>
    <lineage>
        <taxon>Bacteria</taxon>
        <taxon>Bacillati</taxon>
        <taxon>Actinomycetota</taxon>
        <taxon>Actinomycetes</taxon>
        <taxon>Streptosporangiales</taxon>
        <taxon>Thermomonosporaceae</taxon>
        <taxon>Actinomadura</taxon>
    </lineage>
</organism>
<dbReference type="Proteomes" id="UP000669179">
    <property type="component" value="Unassembled WGS sequence"/>
</dbReference>